<gene>
    <name evidence="3" type="ORF">BEWA_016180</name>
</gene>
<organism evidence="3 4">
    <name type="scientific">Theileria equi strain WA</name>
    <dbReference type="NCBI Taxonomy" id="1537102"/>
    <lineage>
        <taxon>Eukaryota</taxon>
        <taxon>Sar</taxon>
        <taxon>Alveolata</taxon>
        <taxon>Apicomplexa</taxon>
        <taxon>Aconoidasida</taxon>
        <taxon>Piroplasmida</taxon>
        <taxon>Theileriidae</taxon>
        <taxon>Theileria</taxon>
    </lineage>
</organism>
<evidence type="ECO:0000313" key="3">
    <source>
        <dbReference type="EMBL" id="EKX73057.1"/>
    </source>
</evidence>
<accession>L1LC80</accession>
<evidence type="ECO:0000256" key="2">
    <source>
        <dbReference type="SAM" id="Phobius"/>
    </source>
</evidence>
<dbReference type="VEuPathDB" id="PiroplasmaDB:BEWA_016180"/>
<dbReference type="Proteomes" id="UP000031512">
    <property type="component" value="Unassembled WGS sequence"/>
</dbReference>
<dbReference type="RefSeq" id="XP_004832509.1">
    <property type="nucleotide sequence ID" value="XM_004832452.1"/>
</dbReference>
<keyword evidence="4" id="KW-1185">Reference proteome</keyword>
<feature type="transmembrane region" description="Helical" evidence="2">
    <location>
        <begin position="194"/>
        <end position="217"/>
    </location>
</feature>
<dbReference type="KEGG" id="beq:BEWA_016180"/>
<reference evidence="3 4" key="1">
    <citation type="journal article" date="2012" name="BMC Genomics">
        <title>Comparative genomic analysis and phylogenetic position of Theileria equi.</title>
        <authorList>
            <person name="Kappmeyer L.S."/>
            <person name="Thiagarajan M."/>
            <person name="Herndon D.R."/>
            <person name="Ramsay J.D."/>
            <person name="Caler E."/>
            <person name="Djikeng A."/>
            <person name="Gillespie J.J."/>
            <person name="Lau A.O."/>
            <person name="Roalson E.H."/>
            <person name="Silva J.C."/>
            <person name="Silva M.G."/>
            <person name="Suarez C.E."/>
            <person name="Ueti M.W."/>
            <person name="Nene V.M."/>
            <person name="Mealey R.H."/>
            <person name="Knowles D.P."/>
            <person name="Brayton K.A."/>
        </authorList>
    </citation>
    <scope>NUCLEOTIDE SEQUENCE [LARGE SCALE GENOMIC DNA]</scope>
    <source>
        <strain evidence="3 4">WA</strain>
    </source>
</reference>
<keyword evidence="2" id="KW-0812">Transmembrane</keyword>
<dbReference type="STRING" id="1537102.L1LC80"/>
<keyword evidence="2" id="KW-0472">Membrane</keyword>
<feature type="region of interest" description="Disordered" evidence="1">
    <location>
        <begin position="166"/>
        <end position="187"/>
    </location>
</feature>
<name>L1LC80_THEEQ</name>
<evidence type="ECO:0000313" key="4">
    <source>
        <dbReference type="Proteomes" id="UP000031512"/>
    </source>
</evidence>
<dbReference type="OrthoDB" id="6359008at2759"/>
<keyword evidence="2" id="KW-1133">Transmembrane helix</keyword>
<dbReference type="AlphaFoldDB" id="L1LC80"/>
<evidence type="ECO:0000256" key="1">
    <source>
        <dbReference type="SAM" id="MobiDB-lite"/>
    </source>
</evidence>
<proteinExistence type="predicted"/>
<sequence length="240" mass="26074">MVSVIPAPVSCTNPGHTSSQITAYKHTISGSSKLTGIKFYLNGDQGQRRRITSRNLGLPIEGPVDVYAFYCTEDPILVYVNSTGGSSQTIGWYRKSKRSYDKNWTKIPTALNGITPTNITECRNWNKLVGVLEGLKCHKFNKCTYKSSLGRADDGVQEEVIDLGLSEPEAPDSPRAEAHGGQASSPASNTGGAIAGYVLTGVCVISGSLTGFAYWLYKRTNGDPWVRHGYSIECLKNVPY</sequence>
<comment type="caution">
    <text evidence="3">The sequence shown here is derived from an EMBL/GenBank/DDBJ whole genome shotgun (WGS) entry which is preliminary data.</text>
</comment>
<protein>
    <submittedName>
        <fullName evidence="3">Uncharacterized protein</fullName>
    </submittedName>
</protein>
<dbReference type="EMBL" id="ACOU01000004">
    <property type="protein sequence ID" value="EKX73057.1"/>
    <property type="molecule type" value="Genomic_DNA"/>
</dbReference>
<dbReference type="GeneID" id="15802721"/>